<proteinExistence type="predicted"/>
<dbReference type="SUPFAM" id="SSF53187">
    <property type="entry name" value="Zn-dependent exopeptidases"/>
    <property type="match status" value="1"/>
</dbReference>
<comment type="caution">
    <text evidence="3">The sequence shown here is derived from an EMBL/GenBank/DDBJ whole genome shotgun (WGS) entry which is preliminary data.</text>
</comment>
<keyword evidence="4" id="KW-1185">Reference proteome</keyword>
<dbReference type="RefSeq" id="WP_101443354.1">
    <property type="nucleotide sequence ID" value="NZ_PJMU01000001.1"/>
</dbReference>
<dbReference type="GO" id="GO:0008235">
    <property type="term" value="F:metalloexopeptidase activity"/>
    <property type="evidence" value="ECO:0007669"/>
    <property type="project" value="InterPro"/>
</dbReference>
<feature type="domain" description="Peptidase M28" evidence="2">
    <location>
        <begin position="94"/>
        <end position="291"/>
    </location>
</feature>
<dbReference type="OrthoDB" id="1521787at2"/>
<dbReference type="InterPro" id="IPR045175">
    <property type="entry name" value="M28_fam"/>
</dbReference>
<dbReference type="AlphaFoldDB" id="A0A2N3V3J5"/>
<accession>A0A2N3V3J5</accession>
<dbReference type="Pfam" id="PF04389">
    <property type="entry name" value="Peptidase_M28"/>
    <property type="match status" value="1"/>
</dbReference>
<reference evidence="3 4" key="1">
    <citation type="submission" date="2017-12" db="EMBL/GenBank/DDBJ databases">
        <title>Genomic Encyclopedia of Type Strains, Phase III (KMG-III): the genomes of soil and plant-associated and newly described type strains.</title>
        <authorList>
            <person name="Whitman W."/>
        </authorList>
    </citation>
    <scope>NUCLEOTIDE SEQUENCE [LARGE SCALE GENOMIC DNA]</scope>
    <source>
        <strain evidence="3 4">LP43</strain>
    </source>
</reference>
<dbReference type="Proteomes" id="UP000233782">
    <property type="component" value="Unassembled WGS sequence"/>
</dbReference>
<dbReference type="PANTHER" id="PTHR12147">
    <property type="entry name" value="METALLOPEPTIDASE M28 FAMILY MEMBER"/>
    <property type="match status" value="1"/>
</dbReference>
<evidence type="ECO:0000313" key="3">
    <source>
        <dbReference type="EMBL" id="PKV76204.1"/>
    </source>
</evidence>
<feature type="chain" id="PRO_5014619688" evidence="1">
    <location>
        <begin position="24"/>
        <end position="311"/>
    </location>
</feature>
<protein>
    <submittedName>
        <fullName evidence="3">Peptidase M28-like protein</fullName>
    </submittedName>
</protein>
<dbReference type="GO" id="GO:0006508">
    <property type="term" value="P:proteolysis"/>
    <property type="evidence" value="ECO:0007669"/>
    <property type="project" value="InterPro"/>
</dbReference>
<dbReference type="EMBL" id="PJMU01000001">
    <property type="protein sequence ID" value="PKV76204.1"/>
    <property type="molecule type" value="Genomic_DNA"/>
</dbReference>
<keyword evidence="1" id="KW-0732">Signal</keyword>
<dbReference type="PANTHER" id="PTHR12147:SF26">
    <property type="entry name" value="PEPTIDASE M28 DOMAIN-CONTAINING PROTEIN"/>
    <property type="match status" value="1"/>
</dbReference>
<gene>
    <name evidence="3" type="ORF">BD749_1154</name>
</gene>
<name>A0A2N3V3J5_9BACT</name>
<dbReference type="InterPro" id="IPR007484">
    <property type="entry name" value="Peptidase_M28"/>
</dbReference>
<feature type="signal peptide" evidence="1">
    <location>
        <begin position="1"/>
        <end position="23"/>
    </location>
</feature>
<organism evidence="3 4">
    <name type="scientific">Pontibacter ramchanderi</name>
    <dbReference type="NCBI Taxonomy" id="1179743"/>
    <lineage>
        <taxon>Bacteria</taxon>
        <taxon>Pseudomonadati</taxon>
        <taxon>Bacteroidota</taxon>
        <taxon>Cytophagia</taxon>
        <taxon>Cytophagales</taxon>
        <taxon>Hymenobacteraceae</taxon>
        <taxon>Pontibacter</taxon>
    </lineage>
</organism>
<evidence type="ECO:0000313" key="4">
    <source>
        <dbReference type="Proteomes" id="UP000233782"/>
    </source>
</evidence>
<evidence type="ECO:0000256" key="1">
    <source>
        <dbReference type="SAM" id="SignalP"/>
    </source>
</evidence>
<dbReference type="Gene3D" id="3.40.630.10">
    <property type="entry name" value="Zn peptidases"/>
    <property type="match status" value="1"/>
</dbReference>
<evidence type="ECO:0000259" key="2">
    <source>
        <dbReference type="Pfam" id="PF04389"/>
    </source>
</evidence>
<sequence>MKRYLSFVILLVCGLQLSAQAQKAVLDPQQLLRDVQVLSADSMAGRLSGTEGNRMAQEYIEKRFNEIGLEAYNKSYRHTFRLEGRGFVVEKAVNLIGFIPGKTDKTIVLTAHYDHVGERKGEVFNGADDNASGVGGLLAAAAYFKKNKPYYTLVFAALDGEELGLQGANAFLEHPPLALELIQLNVNMDMLSLNEKGELYASGAYHYPALLPLLQQVKPRPKASLLTGHDRPEQGKNDWTRQSDHYQFHKRQIPFIYFGVEDHAHYHKPTDVYENINHTFYPDAAALVIDFVKLLNKKRPALLATDSETGA</sequence>